<name>A0ACC1SFG6_9HYPO</name>
<evidence type="ECO:0000313" key="1">
    <source>
        <dbReference type="EMBL" id="KAJ3538574.1"/>
    </source>
</evidence>
<accession>A0ACC1SFG6</accession>
<gene>
    <name evidence="1" type="ORF">NM208_g5853</name>
</gene>
<sequence>MDDRPSIEERLREIRAPFLEHHRQLRSRMNASGVQIRPENIPQRLEAILGKPGIISYDESRELQRGELSRKRKTHPSHSEAGSSTHQQTVGQNAQACGQAWDMETLDHRAREYKTCLRINGQPINVIEYLGSNRFQQHLVSLSATSFWLPLPRRRTDSYDAVRAKKIATTEVKGKGKGKTKATDADMNTDNENLRDDSQEESDALDEPDQDEDNGKEAAEKGPKQWMSKSKEATETSAPVQSSFDIFDVDQGHHVDFGNQQNQVYPPIATDGDAVLAYGNGSVPIDPALENYWPESYEVPADSGLEVQGTQDGHELPAEPGSENHDME</sequence>
<organism evidence="1 2">
    <name type="scientific">Fusarium decemcellulare</name>
    <dbReference type="NCBI Taxonomy" id="57161"/>
    <lineage>
        <taxon>Eukaryota</taxon>
        <taxon>Fungi</taxon>
        <taxon>Dikarya</taxon>
        <taxon>Ascomycota</taxon>
        <taxon>Pezizomycotina</taxon>
        <taxon>Sordariomycetes</taxon>
        <taxon>Hypocreomycetidae</taxon>
        <taxon>Hypocreales</taxon>
        <taxon>Nectriaceae</taxon>
        <taxon>Fusarium</taxon>
        <taxon>Fusarium decemcellulare species complex</taxon>
    </lineage>
</organism>
<protein>
    <submittedName>
        <fullName evidence="1">Uncharacterized protein</fullName>
    </submittedName>
</protein>
<reference evidence="1" key="1">
    <citation type="submission" date="2022-08" db="EMBL/GenBank/DDBJ databases">
        <title>Genome Sequence of Fusarium decemcellulare.</title>
        <authorList>
            <person name="Buettner E."/>
        </authorList>
    </citation>
    <scope>NUCLEOTIDE SEQUENCE</scope>
    <source>
        <strain evidence="1">Babe19</strain>
    </source>
</reference>
<evidence type="ECO:0000313" key="2">
    <source>
        <dbReference type="Proteomes" id="UP001148629"/>
    </source>
</evidence>
<comment type="caution">
    <text evidence="1">The sequence shown here is derived from an EMBL/GenBank/DDBJ whole genome shotgun (WGS) entry which is preliminary data.</text>
</comment>
<keyword evidence="2" id="KW-1185">Reference proteome</keyword>
<dbReference type="EMBL" id="JANRMS010000512">
    <property type="protein sequence ID" value="KAJ3538574.1"/>
    <property type="molecule type" value="Genomic_DNA"/>
</dbReference>
<proteinExistence type="predicted"/>
<dbReference type="Proteomes" id="UP001148629">
    <property type="component" value="Unassembled WGS sequence"/>
</dbReference>